<dbReference type="AlphaFoldDB" id="A0A4V5N5A9"/>
<reference evidence="4 5" key="1">
    <citation type="submission" date="2017-03" db="EMBL/GenBank/DDBJ databases">
        <title>Genomes of endolithic fungi from Antarctica.</title>
        <authorList>
            <person name="Coleine C."/>
            <person name="Masonjones S."/>
            <person name="Stajich J.E."/>
        </authorList>
    </citation>
    <scope>NUCLEOTIDE SEQUENCE [LARGE SCALE GENOMIC DNA]</scope>
    <source>
        <strain evidence="4 5">CCFEE 6315</strain>
    </source>
</reference>
<dbReference type="EMBL" id="NAJL01000009">
    <property type="protein sequence ID" value="TKA31029.1"/>
    <property type="molecule type" value="Genomic_DNA"/>
</dbReference>
<protein>
    <recommendedName>
        <fullName evidence="2">Peptidase M20 domain-containing protein 2</fullName>
    </recommendedName>
</protein>
<evidence type="ECO:0000256" key="2">
    <source>
        <dbReference type="PIRNR" id="PIRNR037226"/>
    </source>
</evidence>
<dbReference type="SUPFAM" id="SSF55031">
    <property type="entry name" value="Bacterial exopeptidase dimerisation domain"/>
    <property type="match status" value="1"/>
</dbReference>
<dbReference type="Pfam" id="PF07687">
    <property type="entry name" value="M20_dimer"/>
    <property type="match status" value="1"/>
</dbReference>
<organism evidence="4 5">
    <name type="scientific">Salinomyces thailandicus</name>
    <dbReference type="NCBI Taxonomy" id="706561"/>
    <lineage>
        <taxon>Eukaryota</taxon>
        <taxon>Fungi</taxon>
        <taxon>Dikarya</taxon>
        <taxon>Ascomycota</taxon>
        <taxon>Pezizomycotina</taxon>
        <taxon>Dothideomycetes</taxon>
        <taxon>Dothideomycetidae</taxon>
        <taxon>Mycosphaerellales</taxon>
        <taxon>Teratosphaeriaceae</taxon>
        <taxon>Salinomyces</taxon>
    </lineage>
</organism>
<dbReference type="InterPro" id="IPR017144">
    <property type="entry name" value="Xaa-Arg_dipeptidase"/>
</dbReference>
<dbReference type="Pfam" id="PF01546">
    <property type="entry name" value="Peptidase_M20"/>
    <property type="match status" value="1"/>
</dbReference>
<evidence type="ECO:0000313" key="4">
    <source>
        <dbReference type="EMBL" id="TKA31029.1"/>
    </source>
</evidence>
<evidence type="ECO:0000259" key="3">
    <source>
        <dbReference type="Pfam" id="PF07687"/>
    </source>
</evidence>
<comment type="caution">
    <text evidence="4">The sequence shown here is derived from an EMBL/GenBank/DDBJ whole genome shotgun (WGS) entry which is preliminary data.</text>
</comment>
<keyword evidence="5" id="KW-1185">Reference proteome</keyword>
<evidence type="ECO:0000313" key="5">
    <source>
        <dbReference type="Proteomes" id="UP000308549"/>
    </source>
</evidence>
<dbReference type="InterPro" id="IPR017439">
    <property type="entry name" value="Amidohydrolase"/>
</dbReference>
<dbReference type="InterPro" id="IPR011650">
    <property type="entry name" value="Peptidase_M20_dimer"/>
</dbReference>
<dbReference type="PANTHER" id="PTHR30575">
    <property type="entry name" value="PEPTIDASE M20"/>
    <property type="match status" value="1"/>
</dbReference>
<dbReference type="PIRSF" id="PIRSF037226">
    <property type="entry name" value="Amidohydrolase_ACY1L2_prd"/>
    <property type="match status" value="1"/>
</dbReference>
<dbReference type="FunFam" id="3.30.70.360:FF:000004">
    <property type="entry name" value="Peptidase M20 domain-containing protein 2"/>
    <property type="match status" value="1"/>
</dbReference>
<dbReference type="Gene3D" id="3.40.630.10">
    <property type="entry name" value="Zn peptidases"/>
    <property type="match status" value="1"/>
</dbReference>
<name>A0A4V5N5A9_9PEZI</name>
<evidence type="ECO:0000256" key="1">
    <source>
        <dbReference type="ARBA" id="ARBA00006247"/>
    </source>
</evidence>
<dbReference type="CDD" id="cd05672">
    <property type="entry name" value="M20_ACY1L2-like"/>
    <property type="match status" value="1"/>
</dbReference>
<dbReference type="SUPFAM" id="SSF53187">
    <property type="entry name" value="Zn-dependent exopeptidases"/>
    <property type="match status" value="1"/>
</dbReference>
<comment type="similarity">
    <text evidence="1 2">Belongs to the peptidase M20A family.</text>
</comment>
<dbReference type="PANTHER" id="PTHR30575:SF4">
    <property type="entry name" value="PEPTIDASE M20 DOMAIN-CONTAINING PROTEIN 2"/>
    <property type="match status" value="1"/>
</dbReference>
<feature type="domain" description="Peptidase M20 dimerisation" evidence="3">
    <location>
        <begin position="207"/>
        <end position="299"/>
    </location>
</feature>
<dbReference type="Proteomes" id="UP000308549">
    <property type="component" value="Unassembled WGS sequence"/>
</dbReference>
<dbReference type="GO" id="GO:0016805">
    <property type="term" value="F:dipeptidase activity"/>
    <property type="evidence" value="ECO:0007669"/>
    <property type="project" value="InterPro"/>
</dbReference>
<sequence>MTVASADGGREQDDDFVMINESAAHASSAMAQDHTLDLISDYVDGVSNELGAISLEIHDRPELQYKECHAHDVLTKFMASQKGWTITRSASNIDTAFVAVYDSGIKGPVVSLNAEYDALKGIGHACGHNLIAVASVAGALAIAHLMEQNQLAGRVVLFGTPAEEGGGGKIKLFDAGAYRDQEVDISLISHPGISSDAVLVRTAAYTAFKVEYFGKEAHAAARPWDGINALDALITAYSAISVLRQQTEPGDIIQGMITNGGLRPNIIHAYSAGRFVVRSSTRARREALLKRVEACFEAGALATGAKLKLTLGGSYDDHMPNKALGGSYRHCFNRLGGDIPIGSIDMLQSATMASTDQGNISYAMPSISPNFWIRSEDERGAQLGGPHTPDFERAARTEEAQQKAMRVGKALAATALDVLTRPELLHEVKREFEEMRHADKEARVKRGVQ</sequence>
<gene>
    <name evidence="4" type="ORF">B0A50_01997</name>
</gene>
<dbReference type="OrthoDB" id="6119954at2759"/>
<dbReference type="InterPro" id="IPR036264">
    <property type="entry name" value="Bact_exopeptidase_dim_dom"/>
</dbReference>
<dbReference type="NCBIfam" id="TIGR01891">
    <property type="entry name" value="amidohydrolases"/>
    <property type="match status" value="1"/>
</dbReference>
<dbReference type="InterPro" id="IPR002933">
    <property type="entry name" value="Peptidase_M20"/>
</dbReference>
<dbReference type="Gene3D" id="3.30.70.360">
    <property type="match status" value="1"/>
</dbReference>
<accession>A0A4V5N5A9</accession>
<dbReference type="InterPro" id="IPR052030">
    <property type="entry name" value="Peptidase_M20/M20A_hydrolases"/>
</dbReference>
<proteinExistence type="inferred from homology"/>